<evidence type="ECO:0000256" key="8">
    <source>
        <dbReference type="SAM" id="MobiDB-lite"/>
    </source>
</evidence>
<dbReference type="GO" id="GO:0007015">
    <property type="term" value="P:actin filament organization"/>
    <property type="evidence" value="ECO:0007669"/>
    <property type="project" value="TreeGrafter"/>
</dbReference>
<dbReference type="GO" id="GO:0005524">
    <property type="term" value="F:ATP binding"/>
    <property type="evidence" value="ECO:0007669"/>
    <property type="project" value="UniProtKB-UniRule"/>
</dbReference>
<accession>A0A078AK82</accession>
<keyword evidence="5 6" id="KW-0009">Actin-binding</keyword>
<gene>
    <name evidence="10" type="primary">Contig15863.g16914</name>
    <name evidence="10" type="ORF">STYLEM_11627</name>
</gene>
<dbReference type="GO" id="GO:0005737">
    <property type="term" value="C:cytoplasm"/>
    <property type="evidence" value="ECO:0007669"/>
    <property type="project" value="TreeGrafter"/>
</dbReference>
<dbReference type="SMART" id="SM00242">
    <property type="entry name" value="MYSc"/>
    <property type="match status" value="1"/>
</dbReference>
<protein>
    <submittedName>
        <fullName evidence="10">Class vii unconventional myosin</fullName>
    </submittedName>
</protein>
<feature type="region of interest" description="Actin-binding" evidence="6">
    <location>
        <begin position="628"/>
        <end position="650"/>
    </location>
</feature>
<dbReference type="Pfam" id="PF00063">
    <property type="entry name" value="Myosin_head"/>
    <property type="match status" value="1"/>
</dbReference>
<dbReference type="Gene3D" id="1.20.5.4820">
    <property type="match status" value="1"/>
</dbReference>
<dbReference type="Gene3D" id="3.40.850.10">
    <property type="entry name" value="Kinesin motor domain"/>
    <property type="match status" value="1"/>
</dbReference>
<dbReference type="OMA" id="MANDNSI"/>
<evidence type="ECO:0000313" key="10">
    <source>
        <dbReference type="EMBL" id="CDW82594.1"/>
    </source>
</evidence>
<dbReference type="SUPFAM" id="SSF52540">
    <property type="entry name" value="P-loop containing nucleoside triphosphate hydrolases"/>
    <property type="match status" value="1"/>
</dbReference>
<dbReference type="Gene3D" id="1.20.58.530">
    <property type="match status" value="1"/>
</dbReference>
<dbReference type="PROSITE" id="PS51456">
    <property type="entry name" value="MYOSIN_MOTOR"/>
    <property type="match status" value="1"/>
</dbReference>
<evidence type="ECO:0000256" key="3">
    <source>
        <dbReference type="ARBA" id="ARBA00023123"/>
    </source>
</evidence>
<feature type="compositionally biased region" description="Polar residues" evidence="8">
    <location>
        <begin position="914"/>
        <end position="923"/>
    </location>
</feature>
<feature type="coiled-coil region" evidence="7">
    <location>
        <begin position="842"/>
        <end position="896"/>
    </location>
</feature>
<evidence type="ECO:0000256" key="7">
    <source>
        <dbReference type="SAM" id="Coils"/>
    </source>
</evidence>
<keyword evidence="7" id="KW-0175">Coiled coil</keyword>
<evidence type="ECO:0000256" key="2">
    <source>
        <dbReference type="ARBA" id="ARBA00022840"/>
    </source>
</evidence>
<keyword evidence="2 6" id="KW-0067">ATP-binding</keyword>
<dbReference type="FunCoup" id="A0A078AK82">
    <property type="interactions" value="4"/>
</dbReference>
<evidence type="ECO:0000313" key="11">
    <source>
        <dbReference type="Proteomes" id="UP000039865"/>
    </source>
</evidence>
<dbReference type="InterPro" id="IPR027417">
    <property type="entry name" value="P-loop_NTPase"/>
</dbReference>
<feature type="domain" description="Myosin motor" evidence="9">
    <location>
        <begin position="28"/>
        <end position="767"/>
    </location>
</feature>
<evidence type="ECO:0000256" key="6">
    <source>
        <dbReference type="PROSITE-ProRule" id="PRU00782"/>
    </source>
</evidence>
<dbReference type="OrthoDB" id="10249697at2759"/>
<organism evidence="10 11">
    <name type="scientific">Stylonychia lemnae</name>
    <name type="common">Ciliate</name>
    <dbReference type="NCBI Taxonomy" id="5949"/>
    <lineage>
        <taxon>Eukaryota</taxon>
        <taxon>Sar</taxon>
        <taxon>Alveolata</taxon>
        <taxon>Ciliophora</taxon>
        <taxon>Intramacronucleata</taxon>
        <taxon>Spirotrichea</taxon>
        <taxon>Stichotrichia</taxon>
        <taxon>Sporadotrichida</taxon>
        <taxon>Oxytrichidae</taxon>
        <taxon>Stylonychinae</taxon>
        <taxon>Stylonychia</taxon>
    </lineage>
</organism>
<keyword evidence="4 6" id="KW-0505">Motor protein</keyword>
<dbReference type="EMBL" id="CCKQ01011054">
    <property type="protein sequence ID" value="CDW82594.1"/>
    <property type="molecule type" value="Genomic_DNA"/>
</dbReference>
<keyword evidence="11" id="KW-1185">Reference proteome</keyword>
<dbReference type="PROSITE" id="PS50096">
    <property type="entry name" value="IQ"/>
    <property type="match status" value="1"/>
</dbReference>
<dbReference type="Gene3D" id="1.20.120.720">
    <property type="entry name" value="Myosin VI head, motor domain, U50 subdomain"/>
    <property type="match status" value="1"/>
</dbReference>
<dbReference type="GO" id="GO:0000146">
    <property type="term" value="F:microfilament motor activity"/>
    <property type="evidence" value="ECO:0007669"/>
    <property type="project" value="TreeGrafter"/>
</dbReference>
<dbReference type="InterPro" id="IPR001609">
    <property type="entry name" value="Myosin_head_motor_dom-like"/>
</dbReference>
<reference evidence="10 11" key="1">
    <citation type="submission" date="2014-06" db="EMBL/GenBank/DDBJ databases">
        <authorList>
            <person name="Swart Estienne"/>
        </authorList>
    </citation>
    <scope>NUCLEOTIDE SEQUENCE [LARGE SCALE GENOMIC DNA]</scope>
    <source>
        <strain evidence="10 11">130c</strain>
    </source>
</reference>
<dbReference type="PRINTS" id="PR00193">
    <property type="entry name" value="MYOSINHEAVY"/>
</dbReference>
<dbReference type="Proteomes" id="UP000039865">
    <property type="component" value="Unassembled WGS sequence"/>
</dbReference>
<dbReference type="InterPro" id="IPR036961">
    <property type="entry name" value="Kinesin_motor_dom_sf"/>
</dbReference>
<dbReference type="GO" id="GO:0051015">
    <property type="term" value="F:actin filament binding"/>
    <property type="evidence" value="ECO:0007669"/>
    <property type="project" value="TreeGrafter"/>
</dbReference>
<keyword evidence="1 6" id="KW-0547">Nucleotide-binding</keyword>
<dbReference type="Gene3D" id="1.10.10.820">
    <property type="match status" value="1"/>
</dbReference>
<feature type="coiled-coil region" evidence="7">
    <location>
        <begin position="1057"/>
        <end position="1251"/>
    </location>
</feature>
<evidence type="ECO:0000259" key="9">
    <source>
        <dbReference type="PROSITE" id="PS51456"/>
    </source>
</evidence>
<evidence type="ECO:0000256" key="4">
    <source>
        <dbReference type="ARBA" id="ARBA00023175"/>
    </source>
</evidence>
<dbReference type="CDD" id="cd00124">
    <property type="entry name" value="MYSc"/>
    <property type="match status" value="1"/>
</dbReference>
<keyword evidence="3 6" id="KW-0518">Myosin</keyword>
<evidence type="ECO:0000256" key="1">
    <source>
        <dbReference type="ARBA" id="ARBA00022741"/>
    </source>
</evidence>
<comment type="similarity">
    <text evidence="6">Belongs to the TRAFAC class myosin-kinesin ATPase superfamily. Myosin family.</text>
</comment>
<sequence>MQAQTFMSSALMITSTILLKNLPLKCTQGVPDLLQLGEFNEGALLHTVRLRHKQRQIFTSIGTPILLSVNPFQKLKIFTTFIARKYRKFSNAVRSGNESSVEKPEPHLFMVAEDSYQDMLNYNKNQSIIISGESGAGKTEATKIVLKYLAQANTNFVSEKDIDMLDVKSYMANDNSIEKQVLDSNPLLEAFGNAKTFKNNNSSRFGKFIRVNFEPSGKIHSATIINYLLEKSRIVFQQVNERNFHIFYQILTSSQFKEKYQLRNMEDYHYMNQSNVYEVMGVDDAEDFKITIQCMKNIGFTQVEIDSVLNIVVAILLLGEIQFEKVSKAGVGDISQISKASMQYAEQICQLLQLDLHKFTKCLTMKSQQIGKEVIESNLINDESYNYRDSMAKTIYGKLFNWLVGRINQSISMKMNASHGKTLKFIGILDIFGFEIFEQNSFEQLCINYANEKLQQHFNHHMFNLEQEEYKSENIQWSQIKFVDNQLCIDLIESQRVNLPSIFKLLDEEGMIKGTDAKLLKKFNDILSSNKAFKRPNRFNSTQFIVCHYAGEVEYEINTFIEKNKDALSDLINDTLAISKQELLKGLFFKEVVQQQQNQQKQAFGQIKPAQGSGLKGNSLSNQFRSQLDELMQILKESSPRYIRCIKPNSNFSPTIFDSIDVCKQLRCAGMLEAIRIRKAGYAIRITQEDFAKRYRAILGKRKLKQLQESTGASNLNKKICEEIFKQVQSYQAYKKILDPVAKRWQVGVTKIFMKEDVRTALDSSMGIAVLDQAKQIQKLYRGFKARKLFRVMKKADKLIKQHIRSFYLRRKFRKVVNKFIQVMKIKIIKIQRSIKKITRKKKIMIEINKRIQKKKEEAERQRRLREERERQERLLREQVERKRIQEEQLKIVNDQSQSIDSEQKVYNRPPVSQKGSSSQLNEQVRFQRDLDRLQNYSDQDSDKLSYNTLKESLQLKIEENITQQNEIQQLKREVEEKDRKIKELNIRLEIQRKQANNKTNKELESLLNNQDLSFATTMDEKTMNFSKRNSRGSLRGSQFGITGVIHQNDHHSNELIEQKDEEIAKIKNQLDIIMMELSQKDGIIEQLKEENESLHEKNKKWISKLDQEIEKGSESVQLLTKQIKDLQEKNYKLEFEQKQRQMDLEKRAFKDQTEEIKKLENLLREKSEQFDDLELAHFTLDQKYQSEVAKFQSDYDNLKRKYRELEQVHQDYKIEYERMEEKFIERDELVKRYEEENSSLAETMKILQSQLDEYGDHNSNMMGTLHHERLNQNQNSSKIKELERLIEKNASSDKLKQAEIERLKDQLDKMKKKLKESEDMLDELVDKNQALKKEKVTLENQLLFGNGNNAERQDFEREKLKERIDQLYAKIGKKKSKIQRMGKENEFYHQTVTIFLTIKKIIEQEKKYCYMLATESDILKKRQLMEGITQCGDKAQQLDDKLKRILRQVKQQQQ</sequence>
<dbReference type="GO" id="GO:0016459">
    <property type="term" value="C:myosin complex"/>
    <property type="evidence" value="ECO:0007669"/>
    <property type="project" value="UniProtKB-KW"/>
</dbReference>
<feature type="binding site" evidence="6">
    <location>
        <begin position="132"/>
        <end position="139"/>
    </location>
    <ligand>
        <name>ATP</name>
        <dbReference type="ChEBI" id="CHEBI:30616"/>
    </ligand>
</feature>
<feature type="region of interest" description="Disordered" evidence="8">
    <location>
        <begin position="896"/>
        <end position="923"/>
    </location>
</feature>
<dbReference type="PANTHER" id="PTHR13140">
    <property type="entry name" value="MYOSIN"/>
    <property type="match status" value="1"/>
</dbReference>
<dbReference type="InParanoid" id="A0A078AK82"/>
<name>A0A078AK82_STYLE</name>
<dbReference type="PANTHER" id="PTHR13140:SF706">
    <property type="entry name" value="DILUTE CLASS UNCONVENTIONAL MYOSIN, ISOFORM C"/>
    <property type="match status" value="1"/>
</dbReference>
<feature type="coiled-coil region" evidence="7">
    <location>
        <begin position="954"/>
        <end position="1002"/>
    </location>
</feature>
<evidence type="ECO:0000256" key="5">
    <source>
        <dbReference type="ARBA" id="ARBA00023203"/>
    </source>
</evidence>
<proteinExistence type="inferred from homology"/>
<feature type="coiled-coil region" evidence="7">
    <location>
        <begin position="1294"/>
        <end position="1378"/>
    </location>
</feature>
<dbReference type="GO" id="GO:0016020">
    <property type="term" value="C:membrane"/>
    <property type="evidence" value="ECO:0007669"/>
    <property type="project" value="TreeGrafter"/>
</dbReference>
<dbReference type="FunFam" id="1.10.10.820:FF:000001">
    <property type="entry name" value="Myosin heavy chain"/>
    <property type="match status" value="1"/>
</dbReference>